<comment type="caution">
    <text evidence="2">The sequence shown here is derived from an EMBL/GenBank/DDBJ whole genome shotgun (WGS) entry which is preliminary data.</text>
</comment>
<dbReference type="SUPFAM" id="SSF50494">
    <property type="entry name" value="Trypsin-like serine proteases"/>
    <property type="match status" value="1"/>
</dbReference>
<accession>A0A1F5UU01</accession>
<evidence type="ECO:0000313" key="3">
    <source>
        <dbReference type="Proteomes" id="UP000179157"/>
    </source>
</evidence>
<organism evidence="2 3">
    <name type="scientific">Fraserbacteria sp. (strain RBG_16_55_9)</name>
    <dbReference type="NCBI Taxonomy" id="1817864"/>
    <lineage>
        <taxon>Bacteria</taxon>
        <taxon>Candidatus Fraseribacteriota</taxon>
    </lineage>
</organism>
<dbReference type="InterPro" id="IPR009003">
    <property type="entry name" value="Peptidase_S1_PA"/>
</dbReference>
<evidence type="ECO:0000259" key="1">
    <source>
        <dbReference type="Pfam" id="PF00089"/>
    </source>
</evidence>
<dbReference type="STRING" id="1817864.A2Z21_02985"/>
<sequence>MKRDNGSHTKNPIYGKIRNELIAAKTNLRDRLFRPAQRITPQALSLRKAKRFHPLPDVNLVGLGIGEKVTSNKRTGEMCVKVLVAKKFPKGKIKSADLIPTEIDGIPTDIEGVGYPTKFAISQQQRHRPVPGGVSISLDLNAVDFRFAGTLGIVVVDKKDSQRLYALSNNHVLADENRTKPGAGVVQPGTLDGGKNSDQIARLSRFVPLKFGNRRNWMDAAIAEFDRPIDVDRSILEIGTPSGAAKPSLGLSVRKSGRTTGLTEGIVRVVNFDVFDVEYDQGSVRVDDVIVIEGIDDSFSKPGDSGSAIVDPKGRVVALLFAGSEKVTFAIPIQRILRHLGVRITT</sequence>
<dbReference type="AlphaFoldDB" id="A0A1F5UU01"/>
<feature type="domain" description="Peptidase S1" evidence="1">
    <location>
        <begin position="165"/>
        <end position="334"/>
    </location>
</feature>
<dbReference type="InterPro" id="IPR001254">
    <property type="entry name" value="Trypsin_dom"/>
</dbReference>
<protein>
    <recommendedName>
        <fullName evidence="1">Peptidase S1 domain-containing protein</fullName>
    </recommendedName>
</protein>
<proteinExistence type="predicted"/>
<dbReference type="InterPro" id="IPR043504">
    <property type="entry name" value="Peptidase_S1_PA_chymotrypsin"/>
</dbReference>
<dbReference type="EMBL" id="MFGX01000075">
    <property type="protein sequence ID" value="OGF54626.1"/>
    <property type="molecule type" value="Genomic_DNA"/>
</dbReference>
<evidence type="ECO:0000313" key="2">
    <source>
        <dbReference type="EMBL" id="OGF54626.1"/>
    </source>
</evidence>
<reference evidence="2 3" key="1">
    <citation type="journal article" date="2016" name="Nat. Commun.">
        <title>Thousands of microbial genomes shed light on interconnected biogeochemical processes in an aquifer system.</title>
        <authorList>
            <person name="Anantharaman K."/>
            <person name="Brown C.T."/>
            <person name="Hug L.A."/>
            <person name="Sharon I."/>
            <person name="Castelle C.J."/>
            <person name="Probst A.J."/>
            <person name="Thomas B.C."/>
            <person name="Singh A."/>
            <person name="Wilkins M.J."/>
            <person name="Karaoz U."/>
            <person name="Brodie E.L."/>
            <person name="Williams K.H."/>
            <person name="Hubbard S.S."/>
            <person name="Banfield J.F."/>
        </authorList>
    </citation>
    <scope>NUCLEOTIDE SEQUENCE [LARGE SCALE GENOMIC DNA]</scope>
    <source>
        <strain evidence="3">RBG_16_55_9</strain>
    </source>
</reference>
<dbReference type="GO" id="GO:0006508">
    <property type="term" value="P:proteolysis"/>
    <property type="evidence" value="ECO:0007669"/>
    <property type="project" value="InterPro"/>
</dbReference>
<gene>
    <name evidence="2" type="ORF">A2Z21_02985</name>
</gene>
<dbReference type="GO" id="GO:0004252">
    <property type="term" value="F:serine-type endopeptidase activity"/>
    <property type="evidence" value="ECO:0007669"/>
    <property type="project" value="InterPro"/>
</dbReference>
<name>A0A1F5UU01_FRAXR</name>
<dbReference type="Pfam" id="PF00089">
    <property type="entry name" value="Trypsin"/>
    <property type="match status" value="1"/>
</dbReference>
<dbReference type="Gene3D" id="2.40.10.10">
    <property type="entry name" value="Trypsin-like serine proteases"/>
    <property type="match status" value="1"/>
</dbReference>
<dbReference type="Proteomes" id="UP000179157">
    <property type="component" value="Unassembled WGS sequence"/>
</dbReference>